<reference evidence="1" key="1">
    <citation type="submission" date="2024-06" db="EMBL/GenBank/DDBJ databases">
        <authorList>
            <person name="Li T."/>
            <person name="Gao R."/>
        </authorList>
    </citation>
    <scope>NUCLEOTIDE SEQUENCE</scope>
    <source>
        <strain evidence="1">ZPR3</strain>
        <plasmid evidence="1">unnamed2</plasmid>
    </source>
</reference>
<accession>A0AAU7S4S9</accession>
<keyword evidence="1" id="KW-0614">Plasmid</keyword>
<proteinExistence type="predicted"/>
<evidence type="ECO:0008006" key="2">
    <source>
        <dbReference type="Google" id="ProtNLM"/>
    </source>
</evidence>
<dbReference type="SUPFAM" id="SSF52540">
    <property type="entry name" value="P-loop containing nucleoside triphosphate hydrolases"/>
    <property type="match status" value="1"/>
</dbReference>
<name>A0AAU7S4S9_9HYPH</name>
<sequence>MTIDATNTDRVQRTFYRLTNEEVADLETAISVARRGYWRKELGWDELLKFRRVLIVSESGSGKTYECQAQQRRLWRNGEAAFFLDLSTLATDPISDMLSFEELDRLDRWQRSQSDVATFFLDSIDELKLTRGKFDTALKKLRKVVDGQLGRVRLIVTSRPVPIDRQLMIEQFPIPKPDTVVASADAFADIAMLGSRALNPDKDDRESGWANVGLLPLSTSQMRALAESQNVSNPDELLRDIVKRDAKEFAERPQDLVELCADWRNQQRIRSHRDQVESNVVAKLKPNAEREERTTLSTDTARSYASRLALAAILMRKLTLRYDASTDDVEASESALDVSRLLSDANPDEQKTLLERPLFGFASYGRVRFHHRSVVEYLAAARLETLLARGVPIKSIKRLLFTETAQGLPIVQPSMRPVAAWLALTRDTIFEEIVSRDPSVVLDFGDPQSLRPEQRILALEAFITRYKDGEWRGLSIPHVQVRRFASLELGETIQRHWKAGIANHEIRDLILDLIAAGPICACGDIAYEVALDQKMPSRLRSRAVSVLVSLADRRVPEIADALATLPTEWDEDVTRRAFLHLFPKHLPLPTLSKILARIREGKSTVGSLTYHLPQMIEEVAADDLDLDALRDLLTTLVRVGTCWQPKDHPHLKTDRHDLLDALLAVCRRQCDLDVRTAPWISSTLLALRLNDRHQRDNERVKVLEAAIADLPAPARELAFWAEHAFLSSMSQPDDPWSWLYTIVNDGGLPLSAEKDEVWVLRRLADPNELLFHRQMMLWTVMTGLICRTHGSLTTLRDLLVLVADSTVLTQTVEDRMKPSPRSEEMQRQEQQFARRQMVEERKTAKARASWVEFWKEIAANPDELFKDERAPGTAWNLWRVMERTGSESRSTGWNREYIESQFGKAVADKLRAAMLKVWRNDRPTLRSERPEGEKGTFLTRWQFGLAAIEAEAEDADWAKKLTPDEAQLACRYAPIQLNGFPFWLETLAASHPNAVEKVLGGELTLSLGENAGENHSSALQDIQHASPKVAGLFLPRIREWVETMLKPDTSVVASDLLVDQAIDILMKFGSEHDHSFIEQAVARFLQGGLEVKGARIWLPLLFRLNAIRATEVLEAGLAGITPGKETEAVAWFARLFGRDHDSNAVYVKGAGFTPSALLRLTRLAYIHVRPTDDTYHEGTFTPDTRDNAQNARNALLGAILDLGGADGWAVKMSLINDPLFAHFADRGRILAEEKAAEEADAVSVTEADFKMLDTYGEAPPNTRDTMFQLMRDRLEDIDDLLLQDTSPRENWAVIEDERVLRRALAHELNSRSNHLYTVDQEAATADEKETDIRLRSTSSPEQGTIELKIGEKPRSAAELRGAMKDQLLTKYLAPERTRSGCLVISVATDRTWLHPDTQQKMGLNELIEFLNVEARKLEAETGGSVRLMAKGLNLRPRLATERDTATASKALYKS</sequence>
<dbReference type="InterPro" id="IPR027417">
    <property type="entry name" value="P-loop_NTPase"/>
</dbReference>
<organism evidence="1">
    <name type="scientific">Rhizobium sp. ZPR3</name>
    <dbReference type="NCBI Taxonomy" id="3158967"/>
    <lineage>
        <taxon>Bacteria</taxon>
        <taxon>Pseudomonadati</taxon>
        <taxon>Pseudomonadota</taxon>
        <taxon>Alphaproteobacteria</taxon>
        <taxon>Hyphomicrobiales</taxon>
        <taxon>Rhizobiaceae</taxon>
        <taxon>Rhizobium/Agrobacterium group</taxon>
        <taxon>Rhizobium</taxon>
    </lineage>
</organism>
<geneLocation type="plasmid" evidence="1">
    <name>unnamed2</name>
</geneLocation>
<dbReference type="RefSeq" id="WP_349962420.1">
    <property type="nucleotide sequence ID" value="NZ_CP157962.1"/>
</dbReference>
<protein>
    <recommendedName>
        <fullName evidence="2">ATP-binding protein</fullName>
    </recommendedName>
</protein>
<evidence type="ECO:0000313" key="1">
    <source>
        <dbReference type="EMBL" id="XBT97364.1"/>
    </source>
</evidence>
<dbReference type="EMBL" id="CP157962">
    <property type="protein sequence ID" value="XBT97364.1"/>
    <property type="molecule type" value="Genomic_DNA"/>
</dbReference>
<gene>
    <name evidence="1" type="ORF">ABM479_29270</name>
</gene>